<dbReference type="GO" id="GO:0008999">
    <property type="term" value="F:protein-N-terminal-alanine acetyltransferase activity"/>
    <property type="evidence" value="ECO:0007669"/>
    <property type="project" value="TreeGrafter"/>
</dbReference>
<dbReference type="GO" id="GO:0005737">
    <property type="term" value="C:cytoplasm"/>
    <property type="evidence" value="ECO:0007669"/>
    <property type="project" value="TreeGrafter"/>
</dbReference>
<sequence length="200" mass="22313">MSRRPWPVTIGGAWSGSRIELRPLHPRRDREEWSALRRESSAWTGPWDSTNPYPQQALSYRKAIAFQDAEGRAGRLLPWVLTVDGRLAGQVHVFSIVRGAQQGGTIGYWIAERYAGRGITPAAVAMAIDHCFGVERLHRIEINVRPENVNSLRVVEKLGLRDEGVRRSFLHIAGEWRDHRTFAVTADEVGAGGLVGRLSG</sequence>
<proteinExistence type="inferred from homology"/>
<comment type="caution">
    <text evidence="5">The sequence shown here is derived from an EMBL/GenBank/DDBJ whole genome shotgun (WGS) entry which is preliminary data.</text>
</comment>
<accession>A0A417Z1P7</accession>
<dbReference type="RefSeq" id="WP_118914379.1">
    <property type="nucleotide sequence ID" value="NZ_CBCRVH010000016.1"/>
</dbReference>
<comment type="similarity">
    <text evidence="3">Belongs to the acetyltransferase family. RimJ subfamily.</text>
</comment>
<dbReference type="InterPro" id="IPR051531">
    <property type="entry name" value="N-acetyltransferase"/>
</dbReference>
<evidence type="ECO:0000313" key="5">
    <source>
        <dbReference type="EMBL" id="RHW44492.1"/>
    </source>
</evidence>
<gene>
    <name evidence="5" type="ORF">D1832_12255</name>
</gene>
<name>A0A417Z1P7_9MICO</name>
<evidence type="ECO:0000256" key="2">
    <source>
        <dbReference type="ARBA" id="ARBA00023315"/>
    </source>
</evidence>
<keyword evidence="1 5" id="KW-0808">Transferase</keyword>
<evidence type="ECO:0000256" key="1">
    <source>
        <dbReference type="ARBA" id="ARBA00022679"/>
    </source>
</evidence>
<protein>
    <submittedName>
        <fullName evidence="5">N-acetyltransferase</fullName>
    </submittedName>
</protein>
<dbReference type="Pfam" id="PF13302">
    <property type="entry name" value="Acetyltransf_3"/>
    <property type="match status" value="1"/>
</dbReference>
<reference evidence="5 6" key="1">
    <citation type="submission" date="2018-08" db="EMBL/GenBank/DDBJ databases">
        <title>Whole genome sequence analysis of Dermacoccus abyssi bacteria isolated from Deep Mariana trench Micromonospora spp reveals genes involved in the environmental adaptation and production of secondary metabolites.</title>
        <authorList>
            <person name="Abdel-Mageed W.M."/>
            <person name="Lehri B."/>
            <person name="Nouioui I."/>
            <person name="Goodfellow I."/>
            <person name="Jaspars M."/>
            <person name="Karlyshev A."/>
        </authorList>
    </citation>
    <scope>NUCLEOTIDE SEQUENCE [LARGE SCALE GENOMIC DNA]</scope>
    <source>
        <strain evidence="5 6">MT1.1</strain>
    </source>
</reference>
<dbReference type="AlphaFoldDB" id="A0A417Z1P7"/>
<feature type="domain" description="N-acetyltransferase" evidence="4">
    <location>
        <begin position="19"/>
        <end position="181"/>
    </location>
</feature>
<evidence type="ECO:0000256" key="3">
    <source>
        <dbReference type="ARBA" id="ARBA00038502"/>
    </source>
</evidence>
<evidence type="ECO:0000313" key="6">
    <source>
        <dbReference type="Proteomes" id="UP000285376"/>
    </source>
</evidence>
<keyword evidence="2" id="KW-0012">Acyltransferase</keyword>
<dbReference type="EMBL" id="QWLM01000016">
    <property type="protein sequence ID" value="RHW44492.1"/>
    <property type="molecule type" value="Genomic_DNA"/>
</dbReference>
<dbReference type="Gene3D" id="3.40.630.30">
    <property type="match status" value="1"/>
</dbReference>
<evidence type="ECO:0000259" key="4">
    <source>
        <dbReference type="PROSITE" id="PS51186"/>
    </source>
</evidence>
<dbReference type="PROSITE" id="PS51186">
    <property type="entry name" value="GNAT"/>
    <property type="match status" value="1"/>
</dbReference>
<dbReference type="SUPFAM" id="SSF55729">
    <property type="entry name" value="Acyl-CoA N-acyltransferases (Nat)"/>
    <property type="match status" value="1"/>
</dbReference>
<dbReference type="Proteomes" id="UP000285376">
    <property type="component" value="Unassembled WGS sequence"/>
</dbReference>
<dbReference type="PANTHER" id="PTHR43792:SF8">
    <property type="entry name" value="[RIBOSOMAL PROTEIN US5]-ALANINE N-ACETYLTRANSFERASE"/>
    <property type="match status" value="1"/>
</dbReference>
<organism evidence="5 6">
    <name type="scientific">Dermacoccus abyssi</name>
    <dbReference type="NCBI Taxonomy" id="322596"/>
    <lineage>
        <taxon>Bacteria</taxon>
        <taxon>Bacillati</taxon>
        <taxon>Actinomycetota</taxon>
        <taxon>Actinomycetes</taxon>
        <taxon>Micrococcales</taxon>
        <taxon>Dermacoccaceae</taxon>
        <taxon>Dermacoccus</taxon>
    </lineage>
</organism>
<dbReference type="InterPro" id="IPR016181">
    <property type="entry name" value="Acyl_CoA_acyltransferase"/>
</dbReference>
<dbReference type="InterPro" id="IPR000182">
    <property type="entry name" value="GNAT_dom"/>
</dbReference>
<dbReference type="PANTHER" id="PTHR43792">
    <property type="entry name" value="GNAT FAMILY, PUTATIVE (AFU_ORTHOLOGUE AFUA_3G00765)-RELATED-RELATED"/>
    <property type="match status" value="1"/>
</dbReference>